<protein>
    <submittedName>
        <fullName evidence="2">Uncharacterized protein</fullName>
    </submittedName>
</protein>
<dbReference type="EMBL" id="JBHUIG010000028">
    <property type="protein sequence ID" value="MFD2321531.1"/>
    <property type="molecule type" value="Genomic_DNA"/>
</dbReference>
<proteinExistence type="predicted"/>
<evidence type="ECO:0000313" key="3">
    <source>
        <dbReference type="Proteomes" id="UP001597287"/>
    </source>
</evidence>
<organism evidence="2 3">
    <name type="scientific">Delftia deserti</name>
    <dbReference type="NCBI Taxonomy" id="1651218"/>
    <lineage>
        <taxon>Bacteria</taxon>
        <taxon>Pseudomonadati</taxon>
        <taxon>Pseudomonadota</taxon>
        <taxon>Betaproteobacteria</taxon>
        <taxon>Burkholderiales</taxon>
        <taxon>Comamonadaceae</taxon>
        <taxon>Delftia</taxon>
    </lineage>
</organism>
<name>A0ABW5EV33_9BURK</name>
<accession>A0ABW5EV33</accession>
<dbReference type="RefSeq" id="WP_380109164.1">
    <property type="nucleotide sequence ID" value="NZ_JBHSIH010000001.1"/>
</dbReference>
<evidence type="ECO:0000256" key="1">
    <source>
        <dbReference type="SAM" id="MobiDB-lite"/>
    </source>
</evidence>
<gene>
    <name evidence="2" type="ORF">ACFSPV_22815</name>
</gene>
<comment type="caution">
    <text evidence="2">The sequence shown here is derived from an EMBL/GenBank/DDBJ whole genome shotgun (WGS) entry which is preliminary data.</text>
</comment>
<evidence type="ECO:0000313" key="2">
    <source>
        <dbReference type="EMBL" id="MFD2321531.1"/>
    </source>
</evidence>
<dbReference type="Proteomes" id="UP001597287">
    <property type="component" value="Unassembled WGS sequence"/>
</dbReference>
<keyword evidence="3" id="KW-1185">Reference proteome</keyword>
<reference evidence="3" key="1">
    <citation type="journal article" date="2019" name="Int. J. Syst. Evol. Microbiol.">
        <title>The Global Catalogue of Microorganisms (GCM) 10K type strain sequencing project: providing services to taxonomists for standard genome sequencing and annotation.</title>
        <authorList>
            <consortium name="The Broad Institute Genomics Platform"/>
            <consortium name="The Broad Institute Genome Sequencing Center for Infectious Disease"/>
            <person name="Wu L."/>
            <person name="Ma J."/>
        </authorList>
    </citation>
    <scope>NUCLEOTIDE SEQUENCE [LARGE SCALE GENOMIC DNA]</scope>
    <source>
        <strain evidence="3">CCUG 62793</strain>
    </source>
</reference>
<feature type="region of interest" description="Disordered" evidence="1">
    <location>
        <begin position="1"/>
        <end position="23"/>
    </location>
</feature>
<sequence length="52" mass="5641">MNDFFKPLVGISPHPSGQGTGLGDLEVRKQGGFSQLGCLMKMNSYYCEIDAC</sequence>